<dbReference type="RefSeq" id="WP_013458564.1">
    <property type="nucleotide sequence ID" value="NC_014761.1"/>
</dbReference>
<keyword evidence="2" id="KW-1185">Reference proteome</keyword>
<dbReference type="KEGG" id="opr:Ocepr_1942"/>
<gene>
    <name evidence="1" type="ordered locus">Ocepr_1942</name>
</gene>
<dbReference type="HOGENOM" id="CLU_2106463_0_0_0"/>
<dbReference type="STRING" id="670487.Ocepr_1942"/>
<reference evidence="2" key="1">
    <citation type="submission" date="2010-11" db="EMBL/GenBank/DDBJ databases">
        <title>The complete sequence of chromosome of Oceanithermus profundus DSM 14977.</title>
        <authorList>
            <consortium name="US DOE Joint Genome Institute (JGI-PGF)"/>
            <person name="Lucas S."/>
            <person name="Copeland A."/>
            <person name="Lapidus A."/>
            <person name="Bruce D."/>
            <person name="Goodwin L."/>
            <person name="Pitluck S."/>
            <person name="Kyrpides N."/>
            <person name="Mavromatis K."/>
            <person name="Pagani I."/>
            <person name="Ivanova N."/>
            <person name="Zhang X."/>
            <person name="Brettin T."/>
            <person name="Detter J.C."/>
            <person name="Tapia R."/>
            <person name="Han C."/>
            <person name="Land M."/>
            <person name="Hauser L."/>
            <person name="Markowitz V."/>
            <person name="Cheng J.-F."/>
            <person name="Hugenholtz P."/>
            <person name="Woyke T."/>
            <person name="Wu D."/>
            <person name="Tindall B."/>
            <person name="Faehnrich R."/>
            <person name="Brambilla E."/>
            <person name="Klenk H.-P."/>
            <person name="Eisen J.A."/>
        </authorList>
    </citation>
    <scope>NUCLEOTIDE SEQUENCE [LARGE SCALE GENOMIC DNA]</scope>
    <source>
        <strain evidence="2">DSM 14977 / NBRC 100410 / VKM B-2274 / 506</strain>
    </source>
</reference>
<sequence length="115" mass="13476">MPLLPDEDLEAVVRLMPEAFTVLEFADRLAEVRPERWAELVERYGLYGSVTRYSALTYLGNRLGAYSRRKGRPLLLPTPRGWKPEESPFLRRATPEERKRFGSPWIVVYRRRPEG</sequence>
<name>E4UA17_OCEP5</name>
<protein>
    <submittedName>
        <fullName evidence="1">Uncharacterized protein</fullName>
    </submittedName>
</protein>
<dbReference type="AlphaFoldDB" id="E4UA17"/>
<accession>E4UA17</accession>
<evidence type="ECO:0000313" key="1">
    <source>
        <dbReference type="EMBL" id="ADR37394.1"/>
    </source>
</evidence>
<proteinExistence type="predicted"/>
<reference evidence="1 2" key="2">
    <citation type="journal article" date="2011" name="Stand. Genomic Sci.">
        <title>Complete genome sequence of Oceanithermus profundus type strain (506).</title>
        <authorList>
            <person name="Pati A."/>
            <person name="Zhang X."/>
            <person name="Lapidus A."/>
            <person name="Nolan M."/>
            <person name="Lucas S."/>
            <person name="Del Rio T.G."/>
            <person name="Tice H."/>
            <person name="Cheng J.F."/>
            <person name="Tapia R."/>
            <person name="Han C."/>
            <person name="Goodwin L."/>
            <person name="Pitluck S."/>
            <person name="Liolios K."/>
            <person name="Pagani I."/>
            <person name="Ivanova N."/>
            <person name="Mavromatis K."/>
            <person name="Chen A."/>
            <person name="Palaniappan K."/>
            <person name="Hauser L."/>
            <person name="Jeffries C.D."/>
            <person name="Brambilla E.M."/>
            <person name="Rohl A."/>
            <person name="Mwirichia R."/>
            <person name="Rohde M."/>
            <person name="Tindall B.J."/>
            <person name="Sikorski J."/>
            <person name="Wirth R."/>
            <person name="Goker M."/>
            <person name="Woyke T."/>
            <person name="Detter J.C."/>
            <person name="Bristow J."/>
            <person name="Eisen J.A."/>
            <person name="Markowitz V."/>
            <person name="Hugenholtz P."/>
            <person name="Kyrpides N.C."/>
            <person name="Klenk H.P."/>
            <person name="Land M."/>
        </authorList>
    </citation>
    <scope>NUCLEOTIDE SEQUENCE [LARGE SCALE GENOMIC DNA]</scope>
    <source>
        <strain evidence="2">DSM 14977 / NBRC 100410 / VKM B-2274 / 506</strain>
    </source>
</reference>
<evidence type="ECO:0000313" key="2">
    <source>
        <dbReference type="Proteomes" id="UP000008722"/>
    </source>
</evidence>
<organism evidence="1 2">
    <name type="scientific">Oceanithermus profundus (strain DSM 14977 / NBRC 100410 / VKM B-2274 / 506)</name>
    <dbReference type="NCBI Taxonomy" id="670487"/>
    <lineage>
        <taxon>Bacteria</taxon>
        <taxon>Thermotogati</taxon>
        <taxon>Deinococcota</taxon>
        <taxon>Deinococci</taxon>
        <taxon>Thermales</taxon>
        <taxon>Thermaceae</taxon>
        <taxon>Oceanithermus</taxon>
    </lineage>
</organism>
<dbReference type="Proteomes" id="UP000008722">
    <property type="component" value="Chromosome"/>
</dbReference>
<dbReference type="EMBL" id="CP002361">
    <property type="protein sequence ID" value="ADR37394.1"/>
    <property type="molecule type" value="Genomic_DNA"/>
</dbReference>